<comment type="caution">
    <text evidence="9">The sequence shown here is derived from an EMBL/GenBank/DDBJ whole genome shotgun (WGS) entry which is preliminary data.</text>
</comment>
<dbReference type="SUPFAM" id="SSF58104">
    <property type="entry name" value="Methyl-accepting chemotaxis protein (MCP) signaling domain"/>
    <property type="match status" value="1"/>
</dbReference>
<dbReference type="CDD" id="cd06225">
    <property type="entry name" value="HAMP"/>
    <property type="match status" value="1"/>
</dbReference>
<dbReference type="PROSITE" id="PS50885">
    <property type="entry name" value="HAMP"/>
    <property type="match status" value="1"/>
</dbReference>
<dbReference type="Proteomes" id="UP001566476">
    <property type="component" value="Unassembled WGS sequence"/>
</dbReference>
<sequence>MTRTHHRSADDAPTPRRTSSIAARLVLLSTVGVLGVVTVGGIGIVSSHRQDAAQSALVAADRASALAERVDAAQARLRGDVTTSLVTTDTAQRRAAITDLGADATALRAALRDLAATSTGDLRTQATQLLPQTETVVTLGQRVVSLSNYEITDPAQSAARAAVPAFTTEADVLSAAVPGMVEAATAAQRAAVADASDARTQGTWLTVSASLAVTAVLALVAAAVTRAVRRRLRSTVDILQEVALGRLDRRGDVGRADEIGQMVVALNTALDKLAQMFAEVGRVSREMTVSAADLTSVSGSLHERAAGSAAQATAGSAAAEEISVTIRSVADSSGEMSSAIEQIASATTEASQVAADAVAAVEEAVGTVRGLAQSSAEIGDIVKVITSIAEQTNLLALNATIEAARAGEFGKGFAVVASEVKELASESARTSEGIIAKVAAAQRDAAAADTAIRTIRGVVERISDLQATVASAVEEQTATTREMVRNVDEIATGSADVTRSISSMAHDVTLTTEVAEQTSGTAGRVAAAAGALEQELRKFTV</sequence>
<proteinExistence type="inferred from homology"/>
<dbReference type="Pfam" id="PF00015">
    <property type="entry name" value="MCPsignal"/>
    <property type="match status" value="1"/>
</dbReference>
<accession>A0ABV4I1H2</accession>
<dbReference type="SMART" id="SM00304">
    <property type="entry name" value="HAMP"/>
    <property type="match status" value="1"/>
</dbReference>
<evidence type="ECO:0000313" key="10">
    <source>
        <dbReference type="Proteomes" id="UP001566476"/>
    </source>
</evidence>
<evidence type="ECO:0000259" key="8">
    <source>
        <dbReference type="PROSITE" id="PS50885"/>
    </source>
</evidence>
<organism evidence="9 10">
    <name type="scientific">Kineococcus mangrovi</name>
    <dbReference type="NCBI Taxonomy" id="1660183"/>
    <lineage>
        <taxon>Bacteria</taxon>
        <taxon>Bacillati</taxon>
        <taxon>Actinomycetota</taxon>
        <taxon>Actinomycetes</taxon>
        <taxon>Kineosporiales</taxon>
        <taxon>Kineosporiaceae</taxon>
        <taxon>Kineococcus</taxon>
    </lineage>
</organism>
<evidence type="ECO:0000259" key="7">
    <source>
        <dbReference type="PROSITE" id="PS50111"/>
    </source>
</evidence>
<dbReference type="Pfam" id="PF00672">
    <property type="entry name" value="HAMP"/>
    <property type="match status" value="1"/>
</dbReference>
<feature type="domain" description="HAMP" evidence="8">
    <location>
        <begin position="226"/>
        <end position="278"/>
    </location>
</feature>
<dbReference type="EMBL" id="JBGGTQ010000001">
    <property type="protein sequence ID" value="MEZ0491126.1"/>
    <property type="molecule type" value="Genomic_DNA"/>
</dbReference>
<comment type="similarity">
    <text evidence="4">Belongs to the methyl-accepting chemotaxis (MCP) protein family.</text>
</comment>
<dbReference type="InterPro" id="IPR003660">
    <property type="entry name" value="HAMP_dom"/>
</dbReference>
<feature type="transmembrane region" description="Helical" evidence="6">
    <location>
        <begin position="204"/>
        <end position="224"/>
    </location>
</feature>
<keyword evidence="2 6" id="KW-1133">Transmembrane helix</keyword>
<evidence type="ECO:0000256" key="5">
    <source>
        <dbReference type="PROSITE-ProRule" id="PRU00284"/>
    </source>
</evidence>
<keyword evidence="3 5" id="KW-0807">Transducer</keyword>
<name>A0ABV4I1H2_9ACTN</name>
<evidence type="ECO:0000256" key="4">
    <source>
        <dbReference type="ARBA" id="ARBA00029447"/>
    </source>
</evidence>
<dbReference type="PANTHER" id="PTHR32089:SF112">
    <property type="entry name" value="LYSOZYME-LIKE PROTEIN-RELATED"/>
    <property type="match status" value="1"/>
</dbReference>
<gene>
    <name evidence="9" type="ORF">AB2L28_02600</name>
</gene>
<protein>
    <submittedName>
        <fullName evidence="9">Methyl-accepting chemotaxis protein</fullName>
    </submittedName>
</protein>
<dbReference type="Gene3D" id="1.10.287.950">
    <property type="entry name" value="Methyl-accepting chemotaxis protein"/>
    <property type="match status" value="1"/>
</dbReference>
<evidence type="ECO:0000313" key="9">
    <source>
        <dbReference type="EMBL" id="MEZ0491126.1"/>
    </source>
</evidence>
<evidence type="ECO:0000256" key="1">
    <source>
        <dbReference type="ARBA" id="ARBA00022692"/>
    </source>
</evidence>
<dbReference type="PROSITE" id="PS50111">
    <property type="entry name" value="CHEMOTAXIS_TRANSDUC_2"/>
    <property type="match status" value="1"/>
</dbReference>
<feature type="transmembrane region" description="Helical" evidence="6">
    <location>
        <begin position="21"/>
        <end position="45"/>
    </location>
</feature>
<evidence type="ECO:0000256" key="6">
    <source>
        <dbReference type="SAM" id="Phobius"/>
    </source>
</evidence>
<dbReference type="SMART" id="SM00283">
    <property type="entry name" value="MA"/>
    <property type="match status" value="1"/>
</dbReference>
<keyword evidence="10" id="KW-1185">Reference proteome</keyword>
<dbReference type="PANTHER" id="PTHR32089">
    <property type="entry name" value="METHYL-ACCEPTING CHEMOTAXIS PROTEIN MCPB"/>
    <property type="match status" value="1"/>
</dbReference>
<reference evidence="9 10" key="1">
    <citation type="submission" date="2024-07" db="EMBL/GenBank/DDBJ databases">
        <authorList>
            <person name="Thanompreechachai J."/>
            <person name="Duangmal K."/>
        </authorList>
    </citation>
    <scope>NUCLEOTIDE SEQUENCE [LARGE SCALE GENOMIC DNA]</scope>
    <source>
        <strain evidence="9 10">TBRC 1896</strain>
    </source>
</reference>
<evidence type="ECO:0000256" key="3">
    <source>
        <dbReference type="ARBA" id="ARBA00023224"/>
    </source>
</evidence>
<feature type="domain" description="Methyl-accepting transducer" evidence="7">
    <location>
        <begin position="283"/>
        <end position="516"/>
    </location>
</feature>
<evidence type="ECO:0000256" key="2">
    <source>
        <dbReference type="ARBA" id="ARBA00022989"/>
    </source>
</evidence>
<dbReference type="InterPro" id="IPR004089">
    <property type="entry name" value="MCPsignal_dom"/>
</dbReference>
<dbReference type="RefSeq" id="WP_370717155.1">
    <property type="nucleotide sequence ID" value="NZ_JBGGTQ010000001.1"/>
</dbReference>
<keyword evidence="1 6" id="KW-0812">Transmembrane</keyword>
<keyword evidence="6" id="KW-0472">Membrane</keyword>